<feature type="domain" description="FHA" evidence="8">
    <location>
        <begin position="25"/>
        <end position="77"/>
    </location>
</feature>
<dbReference type="PANTHER" id="PTHR45881">
    <property type="entry name" value="CHECKPOINT SUPPRESSOR 1-LIKE, ISOFORM A-RELATED"/>
    <property type="match status" value="1"/>
</dbReference>
<dbReference type="InterPro" id="IPR000253">
    <property type="entry name" value="FHA_dom"/>
</dbReference>
<feature type="region of interest" description="Disordered" evidence="7">
    <location>
        <begin position="618"/>
        <end position="648"/>
    </location>
</feature>
<dbReference type="SUPFAM" id="SSF46785">
    <property type="entry name" value="Winged helix' DNA-binding domain"/>
    <property type="match status" value="1"/>
</dbReference>
<keyword evidence="2" id="KW-0805">Transcription regulation</keyword>
<feature type="region of interest" description="Disordered" evidence="7">
    <location>
        <begin position="538"/>
        <end position="566"/>
    </location>
</feature>
<dbReference type="PROSITE" id="PS50039">
    <property type="entry name" value="FORK_HEAD_3"/>
    <property type="match status" value="1"/>
</dbReference>
<evidence type="ECO:0000256" key="1">
    <source>
        <dbReference type="ARBA" id="ARBA00004123"/>
    </source>
</evidence>
<dbReference type="GO" id="GO:0043565">
    <property type="term" value="F:sequence-specific DNA binding"/>
    <property type="evidence" value="ECO:0007669"/>
    <property type="project" value="InterPro"/>
</dbReference>
<dbReference type="SMART" id="SM00339">
    <property type="entry name" value="FH"/>
    <property type="match status" value="1"/>
</dbReference>
<dbReference type="PROSITE" id="PS00658">
    <property type="entry name" value="FORK_HEAD_2"/>
    <property type="match status" value="1"/>
</dbReference>
<dbReference type="FunFam" id="1.10.10.10:FF:000030">
    <property type="entry name" value="Forkhead box protein K2"/>
    <property type="match status" value="1"/>
</dbReference>
<evidence type="ECO:0000256" key="3">
    <source>
        <dbReference type="ARBA" id="ARBA00023125"/>
    </source>
</evidence>
<evidence type="ECO:0000256" key="5">
    <source>
        <dbReference type="ARBA" id="ARBA00023242"/>
    </source>
</evidence>
<feature type="DNA-binding region" description="Fork-head" evidence="6">
    <location>
        <begin position="313"/>
        <end position="407"/>
    </location>
</feature>
<evidence type="ECO:0000313" key="11">
    <source>
        <dbReference type="Proteomes" id="UP000748531"/>
    </source>
</evidence>
<evidence type="ECO:0000256" key="7">
    <source>
        <dbReference type="SAM" id="MobiDB-lite"/>
    </source>
</evidence>
<accession>A0A8J4T2Z0</accession>
<dbReference type="InterPro" id="IPR030456">
    <property type="entry name" value="TF_fork_head_CS_2"/>
</dbReference>
<keyword evidence="5 6" id="KW-0539">Nucleus</keyword>
<dbReference type="InterPro" id="IPR008984">
    <property type="entry name" value="SMAD_FHA_dom_sf"/>
</dbReference>
<name>A0A8J4T2Z0_9TREM</name>
<dbReference type="SMART" id="SM00240">
    <property type="entry name" value="FHA"/>
    <property type="match status" value="1"/>
</dbReference>
<dbReference type="PRINTS" id="PR00053">
    <property type="entry name" value="FORKHEAD"/>
</dbReference>
<evidence type="ECO:0000259" key="9">
    <source>
        <dbReference type="PROSITE" id="PS50039"/>
    </source>
</evidence>
<dbReference type="AlphaFoldDB" id="A0A8J4T2Z0"/>
<dbReference type="PANTHER" id="PTHR45881:SF6">
    <property type="entry name" value="FORK-HEAD DOMAIN-CONTAINING PROTEIN"/>
    <property type="match status" value="1"/>
</dbReference>
<dbReference type="InterPro" id="IPR036388">
    <property type="entry name" value="WH-like_DNA-bd_sf"/>
</dbReference>
<sequence length="715" mass="80598">MVDATSLCTKITGPNSTVYIEEDVVIIGRKSRLLVDVAVDDGVECVSRKHLEIFRKHKQLYLKCFSKNGIFINGDFYMNKPEYVPLLDGSKLRFPSTNTILFVEISECQEIPRNLKRSAPSLYSEFNPMPNLDSGTVQSDISESSSAKMVEAHRWETLQRPLSSILLRTPSKFLADRLSFSNDRVNSVPKRSSPSDSKNENLSFRLQEPSLDEMGSHLKDSNSMMHVPINAAAVRQNSILFSRLNSPTYEESLDQSCDMDPTVLPRTHSNESCLSDSFRPTSGTQKLWRCEIDRLAAHLALTAQIDHGSAVRKPPYSYAQLIIQSIASAFKQRLTLAGIYSHICSNFPYYRPNEKGWQNSIRHNLSLNRYFIRVPRSTSEPGKGAFWQLEPTCDARLITQAFKRRRQFEGSITEQSTRMQMKMLPRRQTTPIIHEEPVGWELANMVGTKSDMVPICGFTQDNRQSTNFDSLRYTFPEAGQSPSSSPFVDSTSWPTTHINISHVKPFVTNQQTGECCTLNNTILFQDRETARLLDERVKPPSVGSSTEHQRLQSTTATSSSTTSWSTSSHQCDLLTRFQRADHSLNISTLKTLLEARLLDQLSKTTATTIRKPVCWDESNGVSSPDEENNTSGIHTLPTHPIHGSTGPDRDIKTTMTQMLGEMILPLAAKYPRLSIPDQIVPNFWWSSITNANSTHKSGYGDKHGTMQMELHHLVQ</sequence>
<feature type="domain" description="Fork-head" evidence="9">
    <location>
        <begin position="313"/>
        <end position="407"/>
    </location>
</feature>
<dbReference type="Pfam" id="PF00498">
    <property type="entry name" value="FHA"/>
    <property type="match status" value="1"/>
</dbReference>
<feature type="compositionally biased region" description="Low complexity" evidence="7">
    <location>
        <begin position="553"/>
        <end position="566"/>
    </location>
</feature>
<dbReference type="GO" id="GO:0005634">
    <property type="term" value="C:nucleus"/>
    <property type="evidence" value="ECO:0007669"/>
    <property type="project" value="UniProtKB-SubCell"/>
</dbReference>
<reference evidence="10" key="1">
    <citation type="submission" date="2019-05" db="EMBL/GenBank/DDBJ databases">
        <title>Annotation for the trematode Paragonimus heterotremus.</title>
        <authorList>
            <person name="Choi Y.-J."/>
        </authorList>
    </citation>
    <scope>NUCLEOTIDE SEQUENCE</scope>
    <source>
        <strain evidence="10">LC</strain>
    </source>
</reference>
<evidence type="ECO:0008006" key="12">
    <source>
        <dbReference type="Google" id="ProtNLM"/>
    </source>
</evidence>
<dbReference type="Gene3D" id="2.60.200.20">
    <property type="match status" value="1"/>
</dbReference>
<gene>
    <name evidence="10" type="ORF">PHET_03270</name>
</gene>
<evidence type="ECO:0000313" key="10">
    <source>
        <dbReference type="EMBL" id="KAF5403040.1"/>
    </source>
</evidence>
<keyword evidence="11" id="KW-1185">Reference proteome</keyword>
<evidence type="ECO:0000256" key="2">
    <source>
        <dbReference type="ARBA" id="ARBA00023015"/>
    </source>
</evidence>
<comment type="caution">
    <text evidence="10">The sequence shown here is derived from an EMBL/GenBank/DDBJ whole genome shotgun (WGS) entry which is preliminary data.</text>
</comment>
<proteinExistence type="predicted"/>
<dbReference type="PROSITE" id="PS50006">
    <property type="entry name" value="FHA_DOMAIN"/>
    <property type="match status" value="1"/>
</dbReference>
<dbReference type="SUPFAM" id="SSF49879">
    <property type="entry name" value="SMAD/FHA domain"/>
    <property type="match status" value="1"/>
</dbReference>
<protein>
    <recommendedName>
        <fullName evidence="12">Forkhead box protein K1</fullName>
    </recommendedName>
</protein>
<dbReference type="GO" id="GO:0003700">
    <property type="term" value="F:DNA-binding transcription factor activity"/>
    <property type="evidence" value="ECO:0007669"/>
    <property type="project" value="InterPro"/>
</dbReference>
<dbReference type="Gene3D" id="1.10.10.10">
    <property type="entry name" value="Winged helix-like DNA-binding domain superfamily/Winged helix DNA-binding domain"/>
    <property type="match status" value="1"/>
</dbReference>
<evidence type="ECO:0000259" key="8">
    <source>
        <dbReference type="PROSITE" id="PS50006"/>
    </source>
</evidence>
<dbReference type="OrthoDB" id="691130at2759"/>
<evidence type="ECO:0000256" key="6">
    <source>
        <dbReference type="PROSITE-ProRule" id="PRU00089"/>
    </source>
</evidence>
<dbReference type="EMBL" id="LUCH01001455">
    <property type="protein sequence ID" value="KAF5403040.1"/>
    <property type="molecule type" value="Genomic_DNA"/>
</dbReference>
<evidence type="ECO:0000256" key="4">
    <source>
        <dbReference type="ARBA" id="ARBA00023163"/>
    </source>
</evidence>
<dbReference type="GO" id="GO:0006357">
    <property type="term" value="P:regulation of transcription by RNA polymerase II"/>
    <property type="evidence" value="ECO:0007669"/>
    <property type="project" value="UniProtKB-ARBA"/>
</dbReference>
<dbReference type="Pfam" id="PF00250">
    <property type="entry name" value="Forkhead"/>
    <property type="match status" value="1"/>
</dbReference>
<keyword evidence="3 6" id="KW-0238">DNA-binding</keyword>
<dbReference type="InterPro" id="IPR001766">
    <property type="entry name" value="Fork_head_dom"/>
</dbReference>
<keyword evidence="4" id="KW-0804">Transcription</keyword>
<dbReference type="GO" id="GO:0045893">
    <property type="term" value="P:positive regulation of DNA-templated transcription"/>
    <property type="evidence" value="ECO:0007669"/>
    <property type="project" value="UniProtKB-ARBA"/>
</dbReference>
<dbReference type="InterPro" id="IPR036390">
    <property type="entry name" value="WH_DNA-bd_sf"/>
</dbReference>
<organism evidence="10 11">
    <name type="scientific">Paragonimus heterotremus</name>
    <dbReference type="NCBI Taxonomy" id="100268"/>
    <lineage>
        <taxon>Eukaryota</taxon>
        <taxon>Metazoa</taxon>
        <taxon>Spiralia</taxon>
        <taxon>Lophotrochozoa</taxon>
        <taxon>Platyhelminthes</taxon>
        <taxon>Trematoda</taxon>
        <taxon>Digenea</taxon>
        <taxon>Plagiorchiida</taxon>
        <taxon>Troglotremata</taxon>
        <taxon>Troglotrematidae</taxon>
        <taxon>Paragonimus</taxon>
    </lineage>
</organism>
<comment type="subcellular location">
    <subcellularLocation>
        <location evidence="1 6">Nucleus</location>
    </subcellularLocation>
</comment>
<dbReference type="Proteomes" id="UP000748531">
    <property type="component" value="Unassembled WGS sequence"/>
</dbReference>